<reference evidence="3" key="1">
    <citation type="journal article" date="2019" name="Int. J. Syst. Evol. Microbiol.">
        <title>The Global Catalogue of Microorganisms (GCM) 10K type strain sequencing project: providing services to taxonomists for standard genome sequencing and annotation.</title>
        <authorList>
            <consortium name="The Broad Institute Genomics Platform"/>
            <consortium name="The Broad Institute Genome Sequencing Center for Infectious Disease"/>
            <person name="Wu L."/>
            <person name="Ma J."/>
        </authorList>
    </citation>
    <scope>NUCLEOTIDE SEQUENCE [LARGE SCALE GENOMIC DNA]</scope>
    <source>
        <strain evidence="3">KACC 11299</strain>
    </source>
</reference>
<evidence type="ECO:0000313" key="3">
    <source>
        <dbReference type="Proteomes" id="UP001596071"/>
    </source>
</evidence>
<dbReference type="Pfam" id="PF13781">
    <property type="entry name" value="DoxX_3"/>
    <property type="match status" value="1"/>
</dbReference>
<sequence>MKKKPIYVEIEIDSDIDDVWNASQRPDLHSQWDVRFSSITYLPKKDDEPQMFTYKRSVTPLLTIEGWGKSTGTFNKADGTRSSSLHFGTNQWFSPIKEGKGYWKYEPQQQGTKFLTQYDYDANFGSLGKVFDAFIFRPIIGWGTALSFDVLKRWLEKGEAPRSQYSRFFTTYGLTLLFAFIWMYHGLIPKIIGKHPEEMRMLANAIPFKNPLALLIGIGIAEMLFGVLWLFYKKKKHLFAMQLAVFPLLTIAALVAAPEAAIHPFNPVTFNLPLFVLSLIGYLSCNDIPTAKSCKRKR</sequence>
<name>A0ABW0TWK7_9BACL</name>
<evidence type="ECO:0000256" key="1">
    <source>
        <dbReference type="SAM" id="Phobius"/>
    </source>
</evidence>
<proteinExistence type="predicted"/>
<dbReference type="InterPro" id="IPR025695">
    <property type="entry name" value="DoxX-like"/>
</dbReference>
<feature type="transmembrane region" description="Helical" evidence="1">
    <location>
        <begin position="270"/>
        <end position="288"/>
    </location>
</feature>
<dbReference type="EMBL" id="JBHSNP010000008">
    <property type="protein sequence ID" value="MFC5602304.1"/>
    <property type="molecule type" value="Genomic_DNA"/>
</dbReference>
<feature type="transmembrane region" description="Helical" evidence="1">
    <location>
        <begin position="212"/>
        <end position="232"/>
    </location>
</feature>
<keyword evidence="3" id="KW-1185">Reference proteome</keyword>
<dbReference type="Proteomes" id="UP001596071">
    <property type="component" value="Unassembled WGS sequence"/>
</dbReference>
<keyword evidence="1" id="KW-1133">Transmembrane helix</keyword>
<gene>
    <name evidence="2" type="ORF">ACFPTP_03460</name>
</gene>
<keyword evidence="1" id="KW-0472">Membrane</keyword>
<dbReference type="RefSeq" id="WP_381442246.1">
    <property type="nucleotide sequence ID" value="NZ_JBHSNP010000008.1"/>
</dbReference>
<feature type="transmembrane region" description="Helical" evidence="1">
    <location>
        <begin position="239"/>
        <end position="258"/>
    </location>
</feature>
<keyword evidence="1" id="KW-0812">Transmembrane</keyword>
<feature type="transmembrane region" description="Helical" evidence="1">
    <location>
        <begin position="172"/>
        <end position="192"/>
    </location>
</feature>
<comment type="caution">
    <text evidence="2">The sequence shown here is derived from an EMBL/GenBank/DDBJ whole genome shotgun (WGS) entry which is preliminary data.</text>
</comment>
<accession>A0ABW0TWK7</accession>
<evidence type="ECO:0000313" key="2">
    <source>
        <dbReference type="EMBL" id="MFC5602304.1"/>
    </source>
</evidence>
<dbReference type="SUPFAM" id="SSF55961">
    <property type="entry name" value="Bet v1-like"/>
    <property type="match status" value="1"/>
</dbReference>
<organism evidence="2 3">
    <name type="scientific">Sporosarcina koreensis</name>
    <dbReference type="NCBI Taxonomy" id="334735"/>
    <lineage>
        <taxon>Bacteria</taxon>
        <taxon>Bacillati</taxon>
        <taxon>Bacillota</taxon>
        <taxon>Bacilli</taxon>
        <taxon>Bacillales</taxon>
        <taxon>Caryophanaceae</taxon>
        <taxon>Sporosarcina</taxon>
    </lineage>
</organism>
<protein>
    <submittedName>
        <fullName evidence="2">DoxX-like family protein</fullName>
    </submittedName>
</protein>